<reference evidence="4 5" key="1">
    <citation type="journal article" date="2019" name="Sci. Rep.">
        <title>Comparative genomics of chytrid fungi reveal insights into the obligate biotrophic and pathogenic lifestyle of Synchytrium endobioticum.</title>
        <authorList>
            <person name="van de Vossenberg B.T.L.H."/>
            <person name="Warris S."/>
            <person name="Nguyen H.D.T."/>
            <person name="van Gent-Pelzer M.P.E."/>
            <person name="Joly D.L."/>
            <person name="van de Geest H.C."/>
            <person name="Bonants P.J.M."/>
            <person name="Smith D.S."/>
            <person name="Levesque C.A."/>
            <person name="van der Lee T.A.J."/>
        </authorList>
    </citation>
    <scope>NUCLEOTIDE SEQUENCE [LARGE SCALE GENOMIC DNA]</scope>
    <source>
        <strain evidence="3 5">LEV6574</strain>
        <strain evidence="2 4">MB42</strain>
    </source>
</reference>
<dbReference type="EMBL" id="QEAM01000021">
    <property type="protein sequence ID" value="TPX50189.1"/>
    <property type="molecule type" value="Genomic_DNA"/>
</dbReference>
<feature type="region of interest" description="Disordered" evidence="1">
    <location>
        <begin position="1"/>
        <end position="22"/>
    </location>
</feature>
<evidence type="ECO:0000313" key="3">
    <source>
        <dbReference type="EMBL" id="TPX50189.1"/>
    </source>
</evidence>
<dbReference type="VEuPathDB" id="FungiDB:SeMB42_g04178"/>
<keyword evidence="4" id="KW-1185">Reference proteome</keyword>
<evidence type="ECO:0000313" key="4">
    <source>
        <dbReference type="Proteomes" id="UP000317494"/>
    </source>
</evidence>
<gene>
    <name evidence="3" type="ORF">SeLEV6574_g01047</name>
    <name evidence="2" type="ORF">SeMB42_g04178</name>
</gene>
<organism evidence="2 4">
    <name type="scientific">Synchytrium endobioticum</name>
    <dbReference type="NCBI Taxonomy" id="286115"/>
    <lineage>
        <taxon>Eukaryota</taxon>
        <taxon>Fungi</taxon>
        <taxon>Fungi incertae sedis</taxon>
        <taxon>Chytridiomycota</taxon>
        <taxon>Chytridiomycota incertae sedis</taxon>
        <taxon>Chytridiomycetes</taxon>
        <taxon>Synchytriales</taxon>
        <taxon>Synchytriaceae</taxon>
        <taxon>Synchytrium</taxon>
    </lineage>
</organism>
<dbReference type="OrthoDB" id="6604875at2759"/>
<name>A0A507D069_9FUNG</name>
<sequence length="101" mass="11041">MTTASAHHPSPSISSQSQSQSQSSDLLHYNDCMPCRLTGFVTMTGVGAYLWYEQTRVPPSPSSHSLRLLLRVMSGCFLALGTTRLLWKRDSSPALHTSSVS</sequence>
<dbReference type="Proteomes" id="UP000317494">
    <property type="component" value="Unassembled WGS sequence"/>
</dbReference>
<evidence type="ECO:0000313" key="5">
    <source>
        <dbReference type="Proteomes" id="UP000320475"/>
    </source>
</evidence>
<evidence type="ECO:0000256" key="1">
    <source>
        <dbReference type="SAM" id="MobiDB-lite"/>
    </source>
</evidence>
<protein>
    <recommendedName>
        <fullName evidence="6">DUF4536 domain-containing protein</fullName>
    </recommendedName>
</protein>
<evidence type="ECO:0000313" key="2">
    <source>
        <dbReference type="EMBL" id="TPX44827.1"/>
    </source>
</evidence>
<dbReference type="Proteomes" id="UP000320475">
    <property type="component" value="Unassembled WGS sequence"/>
</dbReference>
<proteinExistence type="predicted"/>
<accession>A0A507D069</accession>
<dbReference type="AlphaFoldDB" id="A0A507D069"/>
<comment type="caution">
    <text evidence="2">The sequence shown here is derived from an EMBL/GenBank/DDBJ whole genome shotgun (WGS) entry which is preliminary data.</text>
</comment>
<dbReference type="EMBL" id="QEAN01000164">
    <property type="protein sequence ID" value="TPX44827.1"/>
    <property type="molecule type" value="Genomic_DNA"/>
</dbReference>
<evidence type="ECO:0008006" key="6">
    <source>
        <dbReference type="Google" id="ProtNLM"/>
    </source>
</evidence>